<evidence type="ECO:0000256" key="1">
    <source>
        <dbReference type="SAM" id="SignalP"/>
    </source>
</evidence>
<reference evidence="2" key="1">
    <citation type="submission" date="2020-02" db="EMBL/GenBank/DDBJ databases">
        <authorList>
            <person name="Meier V. D."/>
        </authorList>
    </citation>
    <scope>NUCLEOTIDE SEQUENCE</scope>
    <source>
        <strain evidence="2">AVDCRST_MAG67</strain>
    </source>
</reference>
<protein>
    <recommendedName>
        <fullName evidence="3">DUF4878 domain-containing protein</fullName>
    </recommendedName>
</protein>
<gene>
    <name evidence="2" type="ORF">AVDCRST_MAG67-1618</name>
</gene>
<name>A0A6J4SBH9_9ACTN</name>
<evidence type="ECO:0000313" key="2">
    <source>
        <dbReference type="EMBL" id="CAA9494950.1"/>
    </source>
</evidence>
<proteinExistence type="predicted"/>
<dbReference type="AlphaFoldDB" id="A0A6J4SBH9"/>
<accession>A0A6J4SBH9</accession>
<dbReference type="EMBL" id="CADCVQ010000070">
    <property type="protein sequence ID" value="CAA9494950.1"/>
    <property type="molecule type" value="Genomic_DNA"/>
</dbReference>
<dbReference type="PROSITE" id="PS51257">
    <property type="entry name" value="PROKAR_LIPOPROTEIN"/>
    <property type="match status" value="1"/>
</dbReference>
<organism evidence="2">
    <name type="scientific">uncultured Solirubrobacteraceae bacterium</name>
    <dbReference type="NCBI Taxonomy" id="1162706"/>
    <lineage>
        <taxon>Bacteria</taxon>
        <taxon>Bacillati</taxon>
        <taxon>Actinomycetota</taxon>
        <taxon>Thermoleophilia</taxon>
        <taxon>Solirubrobacterales</taxon>
        <taxon>Solirubrobacteraceae</taxon>
        <taxon>environmental samples</taxon>
    </lineage>
</organism>
<evidence type="ECO:0008006" key="3">
    <source>
        <dbReference type="Google" id="ProtNLM"/>
    </source>
</evidence>
<feature type="signal peptide" evidence="1">
    <location>
        <begin position="1"/>
        <end position="19"/>
    </location>
</feature>
<feature type="chain" id="PRO_5039161095" description="DUF4878 domain-containing protein" evidence="1">
    <location>
        <begin position="20"/>
        <end position="138"/>
    </location>
</feature>
<keyword evidence="1" id="KW-0732">Signal</keyword>
<sequence>MRPALLAILLLALLGAGCGEDSPSPEEVTSKAVSGLAEGDEKKVCAQLTEPAKRKLLKVIANDPPIIQPVRAATCEEAIVKVHAQLTEPIRAVLRDGEVEEARITGDKAIVAVTGAGTDVELEKLSDEWKITGGLFMR</sequence>